<keyword evidence="8 11" id="KW-0274">FAD</keyword>
<dbReference type="SUPFAM" id="SSF54373">
    <property type="entry name" value="FAD-linked reductases, C-terminal domain"/>
    <property type="match status" value="1"/>
</dbReference>
<evidence type="ECO:0000259" key="12">
    <source>
        <dbReference type="Pfam" id="PF01593"/>
    </source>
</evidence>
<dbReference type="InterPro" id="IPR050464">
    <property type="entry name" value="Zeta_carotene_desat/Oxidored"/>
</dbReference>
<dbReference type="PANTHER" id="PTHR42923">
    <property type="entry name" value="PROTOPORPHYRINOGEN OXIDASE"/>
    <property type="match status" value="1"/>
</dbReference>
<evidence type="ECO:0000256" key="10">
    <source>
        <dbReference type="ARBA" id="ARBA00023133"/>
    </source>
</evidence>
<evidence type="ECO:0000256" key="6">
    <source>
        <dbReference type="ARBA" id="ARBA00019046"/>
    </source>
</evidence>
<dbReference type="GO" id="GO:0004729">
    <property type="term" value="F:oxygen-dependent protoporphyrinogen oxidase activity"/>
    <property type="evidence" value="ECO:0007669"/>
    <property type="project" value="UniProtKB-UniRule"/>
</dbReference>
<dbReference type="GO" id="GO:0006783">
    <property type="term" value="P:heme biosynthetic process"/>
    <property type="evidence" value="ECO:0007669"/>
    <property type="project" value="UniProtKB-UniRule"/>
</dbReference>
<accession>A0A1N6XVN5</accession>
<dbReference type="Pfam" id="PF01593">
    <property type="entry name" value="Amino_oxidase"/>
    <property type="match status" value="1"/>
</dbReference>
<comment type="catalytic activity">
    <reaction evidence="1">
        <text>coproporphyrinogen III + 3 O2 = coproporphyrin III + 3 H2O2</text>
        <dbReference type="Rhea" id="RHEA:43436"/>
        <dbReference type="ChEBI" id="CHEBI:15379"/>
        <dbReference type="ChEBI" id="CHEBI:16240"/>
        <dbReference type="ChEBI" id="CHEBI:57309"/>
        <dbReference type="ChEBI" id="CHEBI:131725"/>
        <dbReference type="EC" id="1.3.3.15"/>
    </reaction>
    <physiologicalReaction direction="left-to-right" evidence="1">
        <dbReference type="Rhea" id="RHEA:43437"/>
    </physiologicalReaction>
</comment>
<protein>
    <recommendedName>
        <fullName evidence="6 11">Coproporphyrinogen III oxidase</fullName>
        <ecNumber evidence="5 11">1.3.3.15</ecNumber>
    </recommendedName>
</protein>
<dbReference type="AlphaFoldDB" id="A0A1N6XVN5"/>
<dbReference type="GO" id="GO:0005737">
    <property type="term" value="C:cytoplasm"/>
    <property type="evidence" value="ECO:0007669"/>
    <property type="project" value="UniProtKB-SubCell"/>
</dbReference>
<dbReference type="PANTHER" id="PTHR42923:SF3">
    <property type="entry name" value="PROTOPORPHYRINOGEN OXIDASE"/>
    <property type="match status" value="1"/>
</dbReference>
<dbReference type="Gene3D" id="3.50.50.60">
    <property type="entry name" value="FAD/NAD(P)-binding domain"/>
    <property type="match status" value="1"/>
</dbReference>
<keyword evidence="10 11" id="KW-0350">Heme biosynthesis</keyword>
<evidence type="ECO:0000256" key="11">
    <source>
        <dbReference type="RuleBase" id="RU364052"/>
    </source>
</evidence>
<dbReference type="SUPFAM" id="SSF51905">
    <property type="entry name" value="FAD/NAD(P)-binding domain"/>
    <property type="match status" value="1"/>
</dbReference>
<feature type="domain" description="Amine oxidase" evidence="12">
    <location>
        <begin position="12"/>
        <end position="451"/>
    </location>
</feature>
<name>A0A1N6XVN5_9BACI</name>
<dbReference type="InterPro" id="IPR036188">
    <property type="entry name" value="FAD/NAD-bd_sf"/>
</dbReference>
<evidence type="ECO:0000313" key="13">
    <source>
        <dbReference type="EMBL" id="SIR06465.1"/>
    </source>
</evidence>
<evidence type="ECO:0000256" key="2">
    <source>
        <dbReference type="ARBA" id="ARBA00001974"/>
    </source>
</evidence>
<keyword evidence="9 11" id="KW-0560">Oxidoreductase</keyword>
<comment type="function">
    <text evidence="11">Involved in coproporphyrin-dependent heme b biosynthesis. Catalyzes the oxidation of coproporphyrinogen III to coproporphyrin III.</text>
</comment>
<dbReference type="Proteomes" id="UP000186385">
    <property type="component" value="Unassembled WGS sequence"/>
</dbReference>
<comment type="subcellular location">
    <subcellularLocation>
        <location evidence="11">Cytoplasm</location>
    </subcellularLocation>
</comment>
<evidence type="ECO:0000256" key="4">
    <source>
        <dbReference type="ARBA" id="ARBA00008310"/>
    </source>
</evidence>
<dbReference type="Gene3D" id="3.90.660.20">
    <property type="entry name" value="Protoporphyrinogen oxidase, mitochondrial, domain 2"/>
    <property type="match status" value="1"/>
</dbReference>
<keyword evidence="7 11" id="KW-0285">Flavoprotein</keyword>
<proteinExistence type="inferred from homology"/>
<evidence type="ECO:0000256" key="3">
    <source>
        <dbReference type="ARBA" id="ARBA00004744"/>
    </source>
</evidence>
<gene>
    <name evidence="13" type="ORF">SAMN05443094_10570</name>
</gene>
<comment type="similarity">
    <text evidence="4 11">Belongs to the protoporphyrinogen/coproporphyrinogen oxidase family. Coproporphyrinogen III oxidase subfamily.</text>
</comment>
<evidence type="ECO:0000256" key="7">
    <source>
        <dbReference type="ARBA" id="ARBA00022630"/>
    </source>
</evidence>
<dbReference type="STRING" id="1017273.SAMN05443094_10570"/>
<reference evidence="13 14" key="1">
    <citation type="submission" date="2017-01" db="EMBL/GenBank/DDBJ databases">
        <authorList>
            <person name="Mah S.A."/>
            <person name="Swanson W.J."/>
            <person name="Moy G.W."/>
            <person name="Vacquier V.D."/>
        </authorList>
    </citation>
    <scope>NUCLEOTIDE SEQUENCE [LARGE SCALE GENOMIC DNA]</scope>
    <source>
        <strain evidence="13 14">NIO-1016</strain>
    </source>
</reference>
<dbReference type="EC" id="1.3.3.15" evidence="5 11"/>
<dbReference type="InterPro" id="IPR002937">
    <property type="entry name" value="Amino_oxidase"/>
</dbReference>
<dbReference type="UniPathway" id="UPA00252"/>
<comment type="cofactor">
    <cofactor evidence="2 11">
        <name>FAD</name>
        <dbReference type="ChEBI" id="CHEBI:57692"/>
    </cofactor>
</comment>
<dbReference type="NCBIfam" id="TIGR00562">
    <property type="entry name" value="proto_IX_ox"/>
    <property type="match status" value="1"/>
</dbReference>
<evidence type="ECO:0000256" key="1">
    <source>
        <dbReference type="ARBA" id="ARBA00001755"/>
    </source>
</evidence>
<dbReference type="InterPro" id="IPR004572">
    <property type="entry name" value="Protoporphyrinogen_oxidase"/>
</dbReference>
<sequence length="461" mass="50077">MMKTVVIIGGGITGMTTLYHLTKQQPGWQIVLIEQDEQLGGKIRTVKEDHFTIEAGADSIVARNAGVLPLIEEIGLMDQLVYNETGVSYLYTEGVLHKIPEETVFGIPTSVESLYESTLLSEEGKKAALADFDKTDLPFGPDDAVGDFLTYYLGTEIVQKQIAPVLSGVYSGSLDNLTMKSTLPFLLDYKKQYGSLMKGFEANKEAFLGDKARKKFISFQGGLGTLIDQLESKSAGARIIKGTAVTKVENERVTLATGETMKADEIVLAIPHDAAQRLLGEPALDPTFDQLKNSSLISLYLGFDIPDSRLPADGTGFIVTEGTDLLCNACTWTSRKWTHTSARRKLLVRLFYKSSSPHYEALAAMTEDELVNAALGDLQKSLGITERPETVEATRWTNLMPNYHLGHGQATASLLQTLGELYPNIHLAGCSYFGVGIGACMQNGQQIAHTIAGSGDTSHKG</sequence>
<evidence type="ECO:0000313" key="14">
    <source>
        <dbReference type="Proteomes" id="UP000186385"/>
    </source>
</evidence>
<organism evidence="13 14">
    <name type="scientific">Domibacillus enclensis</name>
    <dbReference type="NCBI Taxonomy" id="1017273"/>
    <lineage>
        <taxon>Bacteria</taxon>
        <taxon>Bacillati</taxon>
        <taxon>Bacillota</taxon>
        <taxon>Bacilli</taxon>
        <taxon>Bacillales</taxon>
        <taxon>Bacillaceae</taxon>
        <taxon>Domibacillus</taxon>
    </lineage>
</organism>
<keyword evidence="11" id="KW-0963">Cytoplasm</keyword>
<evidence type="ECO:0000256" key="9">
    <source>
        <dbReference type="ARBA" id="ARBA00023002"/>
    </source>
</evidence>
<comment type="pathway">
    <text evidence="3 11">Porphyrin-containing compound metabolism; protoheme biosynthesis.</text>
</comment>
<evidence type="ECO:0000256" key="5">
    <source>
        <dbReference type="ARBA" id="ARBA00012402"/>
    </source>
</evidence>
<evidence type="ECO:0000256" key="8">
    <source>
        <dbReference type="ARBA" id="ARBA00022827"/>
    </source>
</evidence>
<dbReference type="EMBL" id="FTLX01000005">
    <property type="protein sequence ID" value="SIR06465.1"/>
    <property type="molecule type" value="Genomic_DNA"/>
</dbReference>
<dbReference type="Gene3D" id="1.10.3110.10">
    <property type="entry name" value="protoporphyrinogen ix oxidase, domain 3"/>
    <property type="match status" value="1"/>
</dbReference>